<dbReference type="PANTHER" id="PTHR24321">
    <property type="entry name" value="DEHYDROGENASES, SHORT CHAIN"/>
    <property type="match status" value="1"/>
</dbReference>
<organism evidence="3 4">
    <name type="scientific">Macrophomina phaseolina</name>
    <dbReference type="NCBI Taxonomy" id="35725"/>
    <lineage>
        <taxon>Eukaryota</taxon>
        <taxon>Fungi</taxon>
        <taxon>Dikarya</taxon>
        <taxon>Ascomycota</taxon>
        <taxon>Pezizomycotina</taxon>
        <taxon>Dothideomycetes</taxon>
        <taxon>Dothideomycetes incertae sedis</taxon>
        <taxon>Botryosphaeriales</taxon>
        <taxon>Botryosphaeriaceae</taxon>
        <taxon>Macrophomina</taxon>
    </lineage>
</organism>
<dbReference type="Gene3D" id="3.40.50.720">
    <property type="entry name" value="NAD(P)-binding Rossmann-like Domain"/>
    <property type="match status" value="1"/>
</dbReference>
<dbReference type="PRINTS" id="PR00080">
    <property type="entry name" value="SDRFAMILY"/>
</dbReference>
<dbReference type="PANTHER" id="PTHR24321:SF12">
    <property type="entry name" value="SHORT-CHAIN DEHYDROGENASE_REDUCTASE FAMILY, PUTATIVE (AFU_ORTHOLOGUE AFUA_5G14340)-RELATED"/>
    <property type="match status" value="1"/>
</dbReference>
<keyword evidence="2" id="KW-0560">Oxidoreductase</keyword>
<dbReference type="Pfam" id="PF13561">
    <property type="entry name" value="adh_short_C2"/>
    <property type="match status" value="1"/>
</dbReference>
<accession>A0ABQ8FXZ3</accession>
<dbReference type="InterPro" id="IPR002347">
    <property type="entry name" value="SDR_fam"/>
</dbReference>
<protein>
    <submittedName>
        <fullName evidence="3">Oxidoreductase</fullName>
    </submittedName>
</protein>
<evidence type="ECO:0000256" key="2">
    <source>
        <dbReference type="ARBA" id="ARBA00023002"/>
    </source>
</evidence>
<proteinExistence type="inferred from homology"/>
<evidence type="ECO:0000313" key="3">
    <source>
        <dbReference type="EMBL" id="KAH7034282.1"/>
    </source>
</evidence>
<gene>
    <name evidence="3" type="ORF">B0J12DRAFT_274681</name>
</gene>
<evidence type="ECO:0000256" key="1">
    <source>
        <dbReference type="ARBA" id="ARBA00006484"/>
    </source>
</evidence>
<keyword evidence="4" id="KW-1185">Reference proteome</keyword>
<reference evidence="3 4" key="1">
    <citation type="journal article" date="2021" name="Nat. Commun.">
        <title>Genetic determinants of endophytism in the Arabidopsis root mycobiome.</title>
        <authorList>
            <person name="Mesny F."/>
            <person name="Miyauchi S."/>
            <person name="Thiergart T."/>
            <person name="Pickel B."/>
            <person name="Atanasova L."/>
            <person name="Karlsson M."/>
            <person name="Huettel B."/>
            <person name="Barry K.W."/>
            <person name="Haridas S."/>
            <person name="Chen C."/>
            <person name="Bauer D."/>
            <person name="Andreopoulos W."/>
            <person name="Pangilinan J."/>
            <person name="LaButti K."/>
            <person name="Riley R."/>
            <person name="Lipzen A."/>
            <person name="Clum A."/>
            <person name="Drula E."/>
            <person name="Henrissat B."/>
            <person name="Kohler A."/>
            <person name="Grigoriev I.V."/>
            <person name="Martin F.M."/>
            <person name="Hacquard S."/>
        </authorList>
    </citation>
    <scope>NUCLEOTIDE SEQUENCE [LARGE SCALE GENOMIC DNA]</scope>
    <source>
        <strain evidence="3 4">MPI-SDFR-AT-0080</strain>
    </source>
</reference>
<name>A0ABQ8FXZ3_9PEZI</name>
<dbReference type="Proteomes" id="UP000774617">
    <property type="component" value="Unassembled WGS sequence"/>
</dbReference>
<dbReference type="PRINTS" id="PR00081">
    <property type="entry name" value="GDHRDH"/>
</dbReference>
<comment type="caution">
    <text evidence="3">The sequence shown here is derived from an EMBL/GenBank/DDBJ whole genome shotgun (WGS) entry which is preliminary data.</text>
</comment>
<sequence length="266" mass="27972">MAAILEGVAFITGAGSGIGQATAYSLAKHGAKQFALADINTGALQTTVDELNKRHGSSVELLALEVDVSSEESVENGISQTVSRFGRIDFAINCAGIAGTVGGSPDVSLEQWNKHLSINLTGVWLCQRAEVRQMLQQEARGDRYGRGSIINVSSIHGHVSSPPYIAAGAYTTAKHAVVGLTRTEATMYGSKGIRINAICPGYVDTPLLDKARAKPGLLDKIVNENTAVKRLGTMEEIGDSVMFLASPLSSFMVGSAMLVDGGYTAQ</sequence>
<evidence type="ECO:0000313" key="4">
    <source>
        <dbReference type="Proteomes" id="UP000774617"/>
    </source>
</evidence>
<comment type="similarity">
    <text evidence="1">Belongs to the short-chain dehydrogenases/reductases (SDR) family.</text>
</comment>
<dbReference type="InterPro" id="IPR036291">
    <property type="entry name" value="NAD(P)-bd_dom_sf"/>
</dbReference>
<dbReference type="CDD" id="cd05233">
    <property type="entry name" value="SDR_c"/>
    <property type="match status" value="1"/>
</dbReference>
<dbReference type="EMBL" id="JAGTJR010000037">
    <property type="protein sequence ID" value="KAH7034282.1"/>
    <property type="molecule type" value="Genomic_DNA"/>
</dbReference>
<dbReference type="SUPFAM" id="SSF51735">
    <property type="entry name" value="NAD(P)-binding Rossmann-fold domains"/>
    <property type="match status" value="1"/>
</dbReference>